<keyword evidence="1" id="KW-0064">Aspartyl protease</keyword>
<keyword evidence="6" id="KW-1185">Reference proteome</keyword>
<dbReference type="GO" id="GO:0015074">
    <property type="term" value="P:DNA integration"/>
    <property type="evidence" value="ECO:0007669"/>
    <property type="project" value="InterPro"/>
</dbReference>
<dbReference type="GO" id="GO:0004190">
    <property type="term" value="F:aspartic-type endopeptidase activity"/>
    <property type="evidence" value="ECO:0007669"/>
    <property type="project" value="UniProtKB-KW"/>
</dbReference>
<dbReference type="SUPFAM" id="SSF56672">
    <property type="entry name" value="DNA/RNA polymerases"/>
    <property type="match status" value="1"/>
</dbReference>
<feature type="compositionally biased region" description="Pro residues" evidence="3">
    <location>
        <begin position="895"/>
        <end position="907"/>
    </location>
</feature>
<dbReference type="CDD" id="cd22541">
    <property type="entry name" value="SP5_N"/>
    <property type="match status" value="1"/>
</dbReference>
<comment type="caution">
    <text evidence="5">The sequence shown here is derived from an EMBL/GenBank/DDBJ whole genome shotgun (WGS) entry which is preliminary data.</text>
</comment>
<feature type="region of interest" description="Disordered" evidence="3">
    <location>
        <begin position="865"/>
        <end position="987"/>
    </location>
</feature>
<dbReference type="InterPro" id="IPR043502">
    <property type="entry name" value="DNA/RNA_pol_sf"/>
</dbReference>
<dbReference type="InterPro" id="IPR036397">
    <property type="entry name" value="RNaseH_sf"/>
</dbReference>
<proteinExistence type="predicted"/>
<dbReference type="InterPro" id="IPR025724">
    <property type="entry name" value="GAG-pre-integrase_dom"/>
</dbReference>
<dbReference type="PROSITE" id="PS50994">
    <property type="entry name" value="INTEGRASE"/>
    <property type="match status" value="1"/>
</dbReference>
<sequence length="1573" mass="170967">MSHFPVTTSELADMLADPLPLPIPIPIEGDAFIATPAPAPLPAVIAPVASSTAPVAEVDPITKTYIPMHMLSQIAAADFLDLTLGNYVLWARRVRDTLSLCGDLEEYLDPASVCPDSVARPVSARAWNTNNHHVLSFVRVNCSSDEREHIEHFTSASALWAFLKDRHSNRGPHAQVLLLRDLLQLSFNSSKAIVPQAHQCLTICRQIITMGPLNLDSLAKVALLHMMRDSLPELQRTFADSLSRATVASPYTVTDMIKRLEMEQSFRNADKPTVGLTTDLAMSAQPHRNGARIPKQCSHCKRTGHVTADCFQPGGAMADRRDEILARIAARKAARMGSSAPAPGATAQKVYDNTGKAYFLSAAAPVPARAPEAAHSAASIVELPDGAPDQLPVDDAPLEWLAALDACGDSQYEAYLATADAFSVSANWDTAYSAGPDAAVEPFLFDSGASTHLSPVRGDFFELVPIAPRGIRGVNGSVIYATGIGKIRLSLGRGKHLILDHALHVPAASVRLISVRALCDGPHGYIVGFDSKGVTLRHRSGAAFFTGTRVGRGLYALSGSPPAVDSALAVSLAPTLETWHRRLGHANFRATHSVASKVRAAGTPVNLSILPAKCDHCIMGKQTRSSVPKVREGVRSTERGGTFFIDATGDQCTRSASGNICSLDIIDDFSSYGWAFPIASKGDCSAKLRTFLIARRAEGCPIRRIVTDNGECATKEITDVCAELGIEFIWTAAYTSAHNGKVERIHRTYLGKSLAMRLAAKIPENRWDELYLTACYLTNRTPSASLPSGVTPYETWFGSPPSLRHLREIGCRAYPLINTHNPKLRARSFECILIGYGLNSKTYRVYHPPTRRVLSSFHVSFIESHESSAPTSPSPSSSSIPTSDISPSCELPSASAPPPIPSSPPHDLPNDVLTPWPTDPTFVPSVPHTAPHPPPSLLASLPSAPAPDTSSIPHVTVSPVADPLPSLSPAAPRSSSRVRQPSERRAAADGLPWVSALERAVSDCRESSARAVAERAARHDARVDSDIAHYTDLDLALAATLQLDSVYDGDPTSLKDALASPFAAQWRSALEEEFSSIKSLGVYNLIPRGDVPGNRRIMHGKPVFRLKMDENGAPVRFKVRWVCKGYEAVWGQDYYSTTSPTMRLESFRVLLHLAASLDWDIHQVDVKTAFLYGTLPDNEICYMEQPRGFEAPGKEDWVWELRKGLYGMPQGGRTWNRTMHDHLTSVGFARVPSEYCLYHRTTSEGTVITGVHVDDFIAIASSPAAGALFKADLRREWTISDLGEARFCIGIAIERDRAARTVRISQTALIDRVIAQFGMSDAHPAITPMETDCNLSRSKDSPVSDDDKAAARSWPYRALVGSLNYIAVGSRPDISFAVQQLSQFLDCYGRNHWEAAKRVVRYLKGTRTLSLHLGGPRTAFLLGYTDSNHARCLDSRKSVGGYCYSLGTGMVSWAARKQGSPADSTTEAEYVAASEASKEAVWLRSVLASIGHPQDRPTPLAVDNSGAINLSADPSHHSRTKHIDIKYHILRDHVASDKLFVYWLPTDDNVADILTKPLPGPKFTLFRGCLGLR</sequence>
<dbReference type="Pfam" id="PF22936">
    <property type="entry name" value="Pol_BBD"/>
    <property type="match status" value="1"/>
</dbReference>
<dbReference type="InterPro" id="IPR012337">
    <property type="entry name" value="RNaseH-like_sf"/>
</dbReference>
<keyword evidence="1" id="KW-0378">Hydrolase</keyword>
<keyword evidence="2" id="KW-0694">RNA-binding</keyword>
<keyword evidence="1" id="KW-0645">Protease</keyword>
<dbReference type="GO" id="GO:0003723">
    <property type="term" value="F:RNA binding"/>
    <property type="evidence" value="ECO:0007669"/>
    <property type="project" value="UniProtKB-KW"/>
</dbReference>
<evidence type="ECO:0000313" key="5">
    <source>
        <dbReference type="EMBL" id="OJT03124.1"/>
    </source>
</evidence>
<dbReference type="Pfam" id="PF07727">
    <property type="entry name" value="RVT_2"/>
    <property type="match status" value="1"/>
</dbReference>
<dbReference type="Pfam" id="PF25597">
    <property type="entry name" value="SH3_retrovirus"/>
    <property type="match status" value="1"/>
</dbReference>
<organism evidence="5 6">
    <name type="scientific">Trametes pubescens</name>
    <name type="common">White-rot fungus</name>
    <dbReference type="NCBI Taxonomy" id="154538"/>
    <lineage>
        <taxon>Eukaryota</taxon>
        <taxon>Fungi</taxon>
        <taxon>Dikarya</taxon>
        <taxon>Basidiomycota</taxon>
        <taxon>Agaricomycotina</taxon>
        <taxon>Agaricomycetes</taxon>
        <taxon>Polyporales</taxon>
        <taxon>Polyporaceae</taxon>
        <taxon>Trametes</taxon>
    </lineage>
</organism>
<dbReference type="InterPro" id="IPR013103">
    <property type="entry name" value="RVT_2"/>
</dbReference>
<feature type="compositionally biased region" description="Low complexity" evidence="3">
    <location>
        <begin position="867"/>
        <end position="894"/>
    </location>
</feature>
<dbReference type="OMA" id="IETWHAR"/>
<dbReference type="SUPFAM" id="SSF53098">
    <property type="entry name" value="Ribonuclease H-like"/>
    <property type="match status" value="1"/>
</dbReference>
<dbReference type="Proteomes" id="UP000184267">
    <property type="component" value="Unassembled WGS sequence"/>
</dbReference>
<dbReference type="CDD" id="cd09272">
    <property type="entry name" value="RNase_HI_RT_Ty1"/>
    <property type="match status" value="1"/>
</dbReference>
<dbReference type="STRING" id="154538.A0A1M2V6B5"/>
<dbReference type="InterPro" id="IPR057670">
    <property type="entry name" value="SH3_retrovirus"/>
</dbReference>
<reference evidence="5 6" key="1">
    <citation type="submission" date="2016-10" db="EMBL/GenBank/DDBJ databases">
        <title>Genome sequence of the basidiomycete white-rot fungus Trametes pubescens.</title>
        <authorList>
            <person name="Makela M.R."/>
            <person name="Granchi Z."/>
            <person name="Peng M."/>
            <person name="De Vries R.P."/>
            <person name="Grigoriev I."/>
            <person name="Riley R."/>
            <person name="Hilden K."/>
        </authorList>
    </citation>
    <scope>NUCLEOTIDE SEQUENCE [LARGE SCALE GENOMIC DNA]</scope>
    <source>
        <strain evidence="5 6">FBCC735</strain>
    </source>
</reference>
<dbReference type="Pfam" id="PF13976">
    <property type="entry name" value="gag_pre-integrs"/>
    <property type="match status" value="1"/>
</dbReference>
<dbReference type="Gene3D" id="3.30.420.10">
    <property type="entry name" value="Ribonuclease H-like superfamily/Ribonuclease H"/>
    <property type="match status" value="1"/>
</dbReference>
<gene>
    <name evidence="5" type="ORF">TRAPUB_6300</name>
</gene>
<feature type="compositionally biased region" description="Low complexity" evidence="3">
    <location>
        <begin position="937"/>
        <end position="979"/>
    </location>
</feature>
<dbReference type="OrthoDB" id="2713924at2759"/>
<dbReference type="EMBL" id="MNAD01001632">
    <property type="protein sequence ID" value="OJT03124.1"/>
    <property type="molecule type" value="Genomic_DNA"/>
</dbReference>
<evidence type="ECO:0000256" key="1">
    <source>
        <dbReference type="ARBA" id="ARBA00022750"/>
    </source>
</evidence>
<dbReference type="Pfam" id="PF14223">
    <property type="entry name" value="Retrotran_gag_2"/>
    <property type="match status" value="1"/>
</dbReference>
<dbReference type="InterPro" id="IPR054722">
    <property type="entry name" value="PolX-like_BBD"/>
</dbReference>
<evidence type="ECO:0000256" key="2">
    <source>
        <dbReference type="ARBA" id="ARBA00022884"/>
    </source>
</evidence>
<protein>
    <submittedName>
        <fullName evidence="5">Copia protein</fullName>
    </submittedName>
</protein>
<evidence type="ECO:0000259" key="4">
    <source>
        <dbReference type="PROSITE" id="PS50994"/>
    </source>
</evidence>
<feature type="domain" description="Integrase catalytic" evidence="4">
    <location>
        <begin position="624"/>
        <end position="800"/>
    </location>
</feature>
<dbReference type="GO" id="GO:0005634">
    <property type="term" value="C:nucleus"/>
    <property type="evidence" value="ECO:0007669"/>
    <property type="project" value="UniProtKB-ARBA"/>
</dbReference>
<dbReference type="PANTHER" id="PTHR11439:SF463">
    <property type="entry name" value="REVERSE TRANSCRIPTASE TY1_COPIA-TYPE DOMAIN-CONTAINING PROTEIN"/>
    <property type="match status" value="1"/>
</dbReference>
<evidence type="ECO:0000256" key="3">
    <source>
        <dbReference type="SAM" id="MobiDB-lite"/>
    </source>
</evidence>
<dbReference type="PANTHER" id="PTHR11439">
    <property type="entry name" value="GAG-POL-RELATED RETROTRANSPOSON"/>
    <property type="match status" value="1"/>
</dbReference>
<dbReference type="InterPro" id="IPR001584">
    <property type="entry name" value="Integrase_cat-core"/>
</dbReference>
<evidence type="ECO:0000313" key="6">
    <source>
        <dbReference type="Proteomes" id="UP000184267"/>
    </source>
</evidence>
<accession>A0A1M2V6B5</accession>
<name>A0A1M2V6B5_TRAPU</name>